<feature type="binding site" evidence="4">
    <location>
        <begin position="25"/>
        <end position="29"/>
    </location>
    <ligand>
        <name>GTP</name>
        <dbReference type="ChEBI" id="CHEBI:37565"/>
    </ligand>
</feature>
<keyword evidence="2 4" id="KW-0547">Nucleotide-binding</keyword>
<feature type="domain" description="Tubulin/FtsZ GTPase" evidence="7">
    <location>
        <begin position="17"/>
        <end position="209"/>
    </location>
</feature>
<feature type="binding site" evidence="4">
    <location>
        <begin position="112"/>
        <end position="114"/>
    </location>
    <ligand>
        <name>GTP</name>
        <dbReference type="ChEBI" id="CHEBI:37565"/>
    </ligand>
</feature>
<dbReference type="GO" id="GO:0005737">
    <property type="term" value="C:cytoplasm"/>
    <property type="evidence" value="ECO:0007669"/>
    <property type="project" value="UniProtKB-SubCell"/>
</dbReference>
<sequence length="378" mass="39724">MTELFEIESSERHVREVIKVVGVGGGGGNALNHIVRSGVRGVEFIAANTDIAHLGLSEADQKIVLGRDLTKGLGAGADPGIGLKAAEESAEELRESLSGADMIFLTAGMGGGTGTGASPVIARIAKETGALVVAVVTKPFTFEGRRRIAQAEEGIKSLKEEVDALIIIPNDKLLEITDRRTSLSEAFKLADEVLRQAVQGVTDLILRPGFINVDFADVRAVMKDAGTAIMGIGHGDGEDRAIIAAQAAINSPLMDVPIGGASGILFNVTGNDNVGIHEIQEAARIITEAADPDATIIWGHVMDPDIDEDKIVITVIATGFPDNPGKLKTLRAGQRALGIDLIESEIKLANEKETAGVSGGLFESELDIPPIIRKKRKG</sequence>
<evidence type="ECO:0000313" key="10">
    <source>
        <dbReference type="Proteomes" id="UP000005868"/>
    </source>
</evidence>
<evidence type="ECO:0000256" key="6">
    <source>
        <dbReference type="RuleBase" id="RU000631"/>
    </source>
</evidence>
<dbReference type="InterPro" id="IPR020805">
    <property type="entry name" value="Cell_div_FtsZ_CS"/>
</dbReference>
<evidence type="ECO:0000256" key="3">
    <source>
        <dbReference type="ARBA" id="ARBA00023134"/>
    </source>
</evidence>
<keyword evidence="4" id="KW-0963">Cytoplasm</keyword>
<dbReference type="GO" id="GO:0003924">
    <property type="term" value="F:GTPase activity"/>
    <property type="evidence" value="ECO:0007669"/>
    <property type="project" value="UniProtKB-UniRule"/>
</dbReference>
<reference evidence="9 10" key="2">
    <citation type="journal article" date="2012" name="Stand. Genomic Sci.">
        <title>Genome sequence of the moderately thermophilic, amino-acid-degrading and sulfur-reducing bacterium Thermovirga lienii type strain (Cas60314(T)).</title>
        <authorList>
            <person name="Goker M."/>
            <person name="Saunders E."/>
            <person name="Lapidus A."/>
            <person name="Nolan M."/>
            <person name="Lucas S."/>
            <person name="Hammon N."/>
            <person name="Deshpande S."/>
            <person name="Cheng J.F."/>
            <person name="Han C."/>
            <person name="Tapia R."/>
            <person name="Goodwin L.A."/>
            <person name="Pitluck S."/>
            <person name="Liolios K."/>
            <person name="Mavromatis K."/>
            <person name="Pagani I."/>
            <person name="Ivanova N."/>
            <person name="Mikhailova N."/>
            <person name="Pati A."/>
            <person name="Chen A."/>
            <person name="Palaniappan K."/>
            <person name="Land M."/>
            <person name="Chang Y.J."/>
            <person name="Jeffries C.D."/>
            <person name="Brambilla E.M."/>
            <person name="Rohde M."/>
            <person name="Spring S."/>
            <person name="Detter J.C."/>
            <person name="Woyke T."/>
            <person name="Bristow J."/>
            <person name="Eisen J.A."/>
            <person name="Markowitz V."/>
            <person name="Hugenholtz P."/>
            <person name="Kyrpides N.C."/>
            <person name="Klenk H.P."/>
        </authorList>
    </citation>
    <scope>NUCLEOTIDE SEQUENCE [LARGE SCALE GENOMIC DNA]</scope>
    <source>
        <strain evidence="10">ATCC BAA-1197 / DSM 17291 / Cas60314</strain>
    </source>
</reference>
<dbReference type="GO" id="GO:0051258">
    <property type="term" value="P:protein polymerization"/>
    <property type="evidence" value="ECO:0007669"/>
    <property type="project" value="UniProtKB-UniRule"/>
</dbReference>
<evidence type="ECO:0000256" key="1">
    <source>
        <dbReference type="ARBA" id="ARBA00009690"/>
    </source>
</evidence>
<dbReference type="InterPro" id="IPR018316">
    <property type="entry name" value="Tubulin/FtsZ_2-layer-sand-dom"/>
</dbReference>
<feature type="binding site" evidence="4">
    <location>
        <position position="147"/>
    </location>
    <ligand>
        <name>GTP</name>
        <dbReference type="ChEBI" id="CHEBI:37565"/>
    </ligand>
</feature>
<dbReference type="Pfam" id="PF12327">
    <property type="entry name" value="FtsZ_C"/>
    <property type="match status" value="1"/>
</dbReference>
<dbReference type="HAMAP" id="MF_00909">
    <property type="entry name" value="FtsZ"/>
    <property type="match status" value="1"/>
</dbReference>
<evidence type="ECO:0000256" key="2">
    <source>
        <dbReference type="ARBA" id="ARBA00022741"/>
    </source>
</evidence>
<dbReference type="CDD" id="cd02201">
    <property type="entry name" value="FtsZ_type1"/>
    <property type="match status" value="1"/>
</dbReference>
<dbReference type="STRING" id="580340.Tlie_0983"/>
<dbReference type="InterPro" id="IPR045061">
    <property type="entry name" value="FtsZ/CetZ"/>
</dbReference>
<dbReference type="InterPro" id="IPR024757">
    <property type="entry name" value="FtsZ_C"/>
</dbReference>
<feature type="binding site" evidence="4">
    <location>
        <position position="143"/>
    </location>
    <ligand>
        <name>GTP</name>
        <dbReference type="ChEBI" id="CHEBI:37565"/>
    </ligand>
</feature>
<dbReference type="SUPFAM" id="SSF52490">
    <property type="entry name" value="Tubulin nucleotide-binding domain-like"/>
    <property type="match status" value="1"/>
</dbReference>
<dbReference type="Pfam" id="PF00091">
    <property type="entry name" value="Tubulin"/>
    <property type="match status" value="1"/>
</dbReference>
<dbReference type="Gene3D" id="3.40.50.1440">
    <property type="entry name" value="Tubulin/FtsZ, GTPase domain"/>
    <property type="match status" value="1"/>
</dbReference>
<comment type="similarity">
    <text evidence="1 4 6">Belongs to the FtsZ family.</text>
</comment>
<dbReference type="Proteomes" id="UP000005868">
    <property type="component" value="Chromosome"/>
</dbReference>
<evidence type="ECO:0000313" key="9">
    <source>
        <dbReference type="EMBL" id="AER66716.1"/>
    </source>
</evidence>
<proteinExistence type="inferred from homology"/>
<comment type="function">
    <text evidence="4 6">Essential cell division protein that forms a contractile ring structure (Z ring) at the future cell division site. The regulation of the ring assembly controls the timing and the location of cell division. One of the functions of the FtsZ ring is to recruit other cell division proteins to the septum to produce a new cell wall between the dividing cells. Binds GTP and shows GTPase activity.</text>
</comment>
<dbReference type="InterPro" id="IPR036525">
    <property type="entry name" value="Tubulin/FtsZ_GTPase_sf"/>
</dbReference>
<dbReference type="KEGG" id="tli:Tlie_0983"/>
<dbReference type="SMART" id="SM00864">
    <property type="entry name" value="Tubulin"/>
    <property type="match status" value="1"/>
</dbReference>
<evidence type="ECO:0000259" key="7">
    <source>
        <dbReference type="SMART" id="SM00864"/>
    </source>
</evidence>
<dbReference type="InterPro" id="IPR003008">
    <property type="entry name" value="Tubulin_FtsZ_GTPase"/>
</dbReference>
<protein>
    <recommendedName>
        <fullName evidence="4 5">Cell division protein FtsZ</fullName>
    </recommendedName>
</protein>
<feature type="domain" description="Tubulin/FtsZ 2-layer sandwich" evidence="8">
    <location>
        <begin position="211"/>
        <end position="329"/>
    </location>
</feature>
<keyword evidence="4 6" id="KW-0131">Cell cycle</keyword>
<dbReference type="EMBL" id="CP003096">
    <property type="protein sequence ID" value="AER66716.1"/>
    <property type="molecule type" value="Genomic_DNA"/>
</dbReference>
<dbReference type="PRINTS" id="PR00423">
    <property type="entry name" value="CELLDVISFTSZ"/>
</dbReference>
<dbReference type="eggNOG" id="COG0206">
    <property type="taxonomic scope" value="Bacteria"/>
</dbReference>
<keyword evidence="3 4" id="KW-0342">GTP-binding</keyword>
<dbReference type="GO" id="GO:0000917">
    <property type="term" value="P:division septum assembly"/>
    <property type="evidence" value="ECO:0007669"/>
    <property type="project" value="UniProtKB-KW"/>
</dbReference>
<keyword evidence="10" id="KW-1185">Reference proteome</keyword>
<dbReference type="PANTHER" id="PTHR30314:SF3">
    <property type="entry name" value="MITOCHONDRIAL DIVISION PROTEIN FSZA"/>
    <property type="match status" value="1"/>
</dbReference>
<dbReference type="SUPFAM" id="SSF55307">
    <property type="entry name" value="Tubulin C-terminal domain-like"/>
    <property type="match status" value="1"/>
</dbReference>
<dbReference type="HOGENOM" id="CLU_024865_0_1_0"/>
<dbReference type="PROSITE" id="PS01135">
    <property type="entry name" value="FTSZ_2"/>
    <property type="match status" value="1"/>
</dbReference>
<dbReference type="InterPro" id="IPR037103">
    <property type="entry name" value="Tubulin/FtsZ-like_C"/>
</dbReference>
<dbReference type="FunFam" id="3.40.50.1440:FF:000001">
    <property type="entry name" value="Cell division protein FtsZ"/>
    <property type="match status" value="1"/>
</dbReference>
<dbReference type="GO" id="GO:0005525">
    <property type="term" value="F:GTP binding"/>
    <property type="evidence" value="ECO:0007669"/>
    <property type="project" value="UniProtKB-UniRule"/>
</dbReference>
<gene>
    <name evidence="4" type="primary">ftsZ</name>
    <name evidence="9" type="ordered locus">Tlie_0983</name>
</gene>
<comment type="subunit">
    <text evidence="4">Homodimer. Polymerizes to form a dynamic ring structure in a strictly GTP-dependent manner. Interacts directly with several other division proteins.</text>
</comment>
<dbReference type="AlphaFoldDB" id="G7VA16"/>
<dbReference type="GO" id="GO:0032153">
    <property type="term" value="C:cell division site"/>
    <property type="evidence" value="ECO:0007669"/>
    <property type="project" value="UniProtKB-UniRule"/>
</dbReference>
<dbReference type="NCBIfam" id="TIGR00065">
    <property type="entry name" value="ftsZ"/>
    <property type="match status" value="1"/>
</dbReference>
<dbReference type="Gene3D" id="3.30.1330.20">
    <property type="entry name" value="Tubulin/FtsZ, C-terminal domain"/>
    <property type="match status" value="1"/>
</dbReference>
<dbReference type="PANTHER" id="PTHR30314">
    <property type="entry name" value="CELL DIVISION PROTEIN FTSZ-RELATED"/>
    <property type="match status" value="1"/>
</dbReference>
<evidence type="ECO:0000259" key="8">
    <source>
        <dbReference type="SMART" id="SM00865"/>
    </source>
</evidence>
<dbReference type="InterPro" id="IPR000158">
    <property type="entry name" value="Cell_div_FtsZ"/>
</dbReference>
<feature type="binding site" evidence="4">
    <location>
        <position position="191"/>
    </location>
    <ligand>
        <name>GTP</name>
        <dbReference type="ChEBI" id="CHEBI:37565"/>
    </ligand>
</feature>
<evidence type="ECO:0000256" key="4">
    <source>
        <dbReference type="HAMAP-Rule" id="MF_00909"/>
    </source>
</evidence>
<name>G7VA16_THELD</name>
<evidence type="ECO:0000256" key="5">
    <source>
        <dbReference type="NCBIfam" id="TIGR00065"/>
    </source>
</evidence>
<keyword evidence="4 6" id="KW-0717">Septation</keyword>
<organism evidence="9 10">
    <name type="scientific">Thermovirga lienii (strain ATCC BAA-1197 / DSM 17291 / Cas60314)</name>
    <dbReference type="NCBI Taxonomy" id="580340"/>
    <lineage>
        <taxon>Bacteria</taxon>
        <taxon>Thermotogati</taxon>
        <taxon>Synergistota</taxon>
        <taxon>Synergistia</taxon>
        <taxon>Synergistales</taxon>
        <taxon>Thermovirgaceae</taxon>
        <taxon>Thermovirga</taxon>
    </lineage>
</organism>
<comment type="subcellular location">
    <subcellularLocation>
        <location evidence="4">Cytoplasm</location>
    </subcellularLocation>
    <text evidence="4">Assembles at midcell at the inner surface of the cytoplasmic membrane.</text>
</comment>
<keyword evidence="4 6" id="KW-0132">Cell division</keyword>
<reference evidence="10" key="1">
    <citation type="submission" date="2011-10" db="EMBL/GenBank/DDBJ databases">
        <title>The complete genome of chromosome of Thermovirga lienii DSM 17291.</title>
        <authorList>
            <consortium name="US DOE Joint Genome Institute (JGI-PGF)"/>
            <person name="Lucas S."/>
            <person name="Copeland A."/>
            <person name="Lapidus A."/>
            <person name="Glavina del Rio T."/>
            <person name="Dalin E."/>
            <person name="Tice H."/>
            <person name="Bruce D."/>
            <person name="Goodwin L."/>
            <person name="Pitluck S."/>
            <person name="Peters L."/>
            <person name="Mikhailova N."/>
            <person name="Saunders E."/>
            <person name="Kyrpides N."/>
            <person name="Mavromatis K."/>
            <person name="Ivanova N."/>
            <person name="Last F.I."/>
            <person name="Brettin T."/>
            <person name="Detter J.C."/>
            <person name="Han C."/>
            <person name="Larimer F."/>
            <person name="Land M."/>
            <person name="Hauser L."/>
            <person name="Markowitz V."/>
            <person name="Cheng J.-F."/>
            <person name="Hugenholtz P."/>
            <person name="Woyke T."/>
            <person name="Wu D."/>
            <person name="Spring S."/>
            <person name="Schroeder M."/>
            <person name="Brambilla E.-M."/>
            <person name="Klenk H.-P."/>
            <person name="Eisen J.A."/>
        </authorList>
    </citation>
    <scope>NUCLEOTIDE SEQUENCE [LARGE SCALE GENOMIC DNA]</scope>
    <source>
        <strain evidence="10">ATCC BAA-1197 / DSM 17291 / Cas60314</strain>
    </source>
</reference>
<dbReference type="GO" id="GO:0043093">
    <property type="term" value="P:FtsZ-dependent cytokinesis"/>
    <property type="evidence" value="ECO:0007669"/>
    <property type="project" value="UniProtKB-UniRule"/>
</dbReference>
<dbReference type="OrthoDB" id="9813375at2"/>
<accession>G7VA16</accession>
<dbReference type="SMART" id="SM00865">
    <property type="entry name" value="Tubulin_C"/>
    <property type="match status" value="1"/>
</dbReference>
<dbReference type="InterPro" id="IPR008280">
    <property type="entry name" value="Tub_FtsZ_C"/>
</dbReference>